<dbReference type="InterPro" id="IPR036286">
    <property type="entry name" value="LexA/Signal_pep-like_sf"/>
</dbReference>
<evidence type="ECO:0000313" key="2">
    <source>
        <dbReference type="EMBL" id="VAW72590.1"/>
    </source>
</evidence>
<reference evidence="2" key="1">
    <citation type="submission" date="2018-06" db="EMBL/GenBank/DDBJ databases">
        <authorList>
            <person name="Zhirakovskaya E."/>
        </authorList>
    </citation>
    <scope>NUCLEOTIDE SEQUENCE</scope>
</reference>
<dbReference type="InterPro" id="IPR039418">
    <property type="entry name" value="LexA-like"/>
</dbReference>
<protein>
    <recommendedName>
        <fullName evidence="1">Peptidase S24/S26A/S26B/S26C domain-containing protein</fullName>
    </recommendedName>
</protein>
<sequence length="106" mass="11889">MEATTGCSASEPFALRVLGDMMEPEFKDGCVIIVDPEGLVTNGCFVVAQHEEEFYFRQLSIEGGNYFLKCVNEGYDEYLEIPGIEAIHGVVSQQAGTRRKQHKHYL</sequence>
<dbReference type="Gene3D" id="2.10.109.10">
    <property type="entry name" value="Umud Fragment, subunit A"/>
    <property type="match status" value="1"/>
</dbReference>
<dbReference type="EMBL" id="UOFN01000002">
    <property type="protein sequence ID" value="VAW72590.1"/>
    <property type="molecule type" value="Genomic_DNA"/>
</dbReference>
<feature type="domain" description="Peptidase S24/S26A/S26B/S26C" evidence="1">
    <location>
        <begin position="9"/>
        <end position="77"/>
    </location>
</feature>
<evidence type="ECO:0000259" key="1">
    <source>
        <dbReference type="Pfam" id="PF00717"/>
    </source>
</evidence>
<proteinExistence type="predicted"/>
<dbReference type="CDD" id="cd06529">
    <property type="entry name" value="S24_LexA-like"/>
    <property type="match status" value="1"/>
</dbReference>
<gene>
    <name evidence="2" type="ORF">MNBD_GAMMA15-1550</name>
</gene>
<dbReference type="Pfam" id="PF00717">
    <property type="entry name" value="Peptidase_S24"/>
    <property type="match status" value="1"/>
</dbReference>
<dbReference type="InterPro" id="IPR015927">
    <property type="entry name" value="Peptidase_S24_S26A/B/C"/>
</dbReference>
<name>A0A3B0Y6Y0_9ZZZZ</name>
<dbReference type="SUPFAM" id="SSF51306">
    <property type="entry name" value="LexA/Signal peptidase"/>
    <property type="match status" value="1"/>
</dbReference>
<organism evidence="2">
    <name type="scientific">hydrothermal vent metagenome</name>
    <dbReference type="NCBI Taxonomy" id="652676"/>
    <lineage>
        <taxon>unclassified sequences</taxon>
        <taxon>metagenomes</taxon>
        <taxon>ecological metagenomes</taxon>
    </lineage>
</organism>
<dbReference type="AlphaFoldDB" id="A0A3B0Y6Y0"/>
<accession>A0A3B0Y6Y0</accession>